<dbReference type="RefSeq" id="WP_339093520.1">
    <property type="nucleotide sequence ID" value="NZ_LR743508.1"/>
</dbReference>
<gene>
    <name evidence="1" type="ORF">VVAX_05841</name>
</gene>
<dbReference type="AlphaFoldDB" id="A0A679JT99"/>
<accession>A0A679JT99</accession>
<reference evidence="1" key="1">
    <citation type="submission" date="2019-12" db="EMBL/GenBank/DDBJ databases">
        <authorList>
            <person name="Cremers G."/>
        </authorList>
    </citation>
    <scope>NUCLEOTIDE SEQUENCE</scope>
    <source>
        <strain evidence="1">Vvax</strain>
    </source>
</reference>
<name>A0A679JT99_VARPD</name>
<organism evidence="1">
    <name type="scientific">Variovorax paradoxus</name>
    <dbReference type="NCBI Taxonomy" id="34073"/>
    <lineage>
        <taxon>Bacteria</taxon>
        <taxon>Pseudomonadati</taxon>
        <taxon>Pseudomonadota</taxon>
        <taxon>Betaproteobacteria</taxon>
        <taxon>Burkholderiales</taxon>
        <taxon>Comamonadaceae</taxon>
        <taxon>Variovorax</taxon>
    </lineage>
</organism>
<dbReference type="EMBL" id="LR743508">
    <property type="protein sequence ID" value="CAA2109570.1"/>
    <property type="molecule type" value="Genomic_DNA"/>
</dbReference>
<evidence type="ECO:0000313" key="1">
    <source>
        <dbReference type="EMBL" id="CAA2109570.1"/>
    </source>
</evidence>
<sequence>MQNTTPPRHPDAITQLDVSQAVLEDEENPSALRAMTPQERALMLPARSGWGSACRNALRSVTSSPVKLLGGAAVVGLALALAVAKRPGRA</sequence>
<proteinExistence type="predicted"/>
<protein>
    <submittedName>
        <fullName evidence="1">Uncharacterized protein</fullName>
    </submittedName>
</protein>